<protein>
    <submittedName>
        <fullName evidence="2">Uncharacterized protein</fullName>
    </submittedName>
</protein>
<dbReference type="AlphaFoldDB" id="A0A0C3Q3R5"/>
<evidence type="ECO:0000313" key="3">
    <source>
        <dbReference type="Proteomes" id="UP000054248"/>
    </source>
</evidence>
<accession>A0A0C3Q3R5</accession>
<proteinExistence type="predicted"/>
<dbReference type="HOGENOM" id="CLU_1526290_0_0_1"/>
<dbReference type="EMBL" id="KN823345">
    <property type="protein sequence ID" value="KIO17766.1"/>
    <property type="molecule type" value="Genomic_DNA"/>
</dbReference>
<dbReference type="Proteomes" id="UP000054248">
    <property type="component" value="Unassembled WGS sequence"/>
</dbReference>
<sequence>MKYILTLAAALSIVIGIDAAPAPWPPTPTGTPFCKMARIGPPIVADSPSTAVHGLQLSVDTATPTLVKKGFTGGYDFISGGVGAWRGCHDYWLNIGTSPYSYKPLTWDFDSQLTTTWTADIGTLVHAGATADYLATATFLTCNQGGSWVVYLQTGSDVPSGVTCYITQLRVATA</sequence>
<feature type="signal peptide" evidence="1">
    <location>
        <begin position="1"/>
        <end position="19"/>
    </location>
</feature>
<name>A0A0C3Q3R5_9AGAM</name>
<organism evidence="2 3">
    <name type="scientific">Tulasnella calospora MUT 4182</name>
    <dbReference type="NCBI Taxonomy" id="1051891"/>
    <lineage>
        <taxon>Eukaryota</taxon>
        <taxon>Fungi</taxon>
        <taxon>Dikarya</taxon>
        <taxon>Basidiomycota</taxon>
        <taxon>Agaricomycotina</taxon>
        <taxon>Agaricomycetes</taxon>
        <taxon>Cantharellales</taxon>
        <taxon>Tulasnellaceae</taxon>
        <taxon>Tulasnella</taxon>
    </lineage>
</organism>
<evidence type="ECO:0000256" key="1">
    <source>
        <dbReference type="SAM" id="SignalP"/>
    </source>
</evidence>
<dbReference type="OrthoDB" id="3238361at2759"/>
<evidence type="ECO:0000313" key="2">
    <source>
        <dbReference type="EMBL" id="KIO17766.1"/>
    </source>
</evidence>
<keyword evidence="3" id="KW-1185">Reference proteome</keyword>
<reference evidence="2 3" key="1">
    <citation type="submission" date="2014-04" db="EMBL/GenBank/DDBJ databases">
        <authorList>
            <consortium name="DOE Joint Genome Institute"/>
            <person name="Kuo A."/>
            <person name="Girlanda M."/>
            <person name="Perotto S."/>
            <person name="Kohler A."/>
            <person name="Nagy L.G."/>
            <person name="Floudas D."/>
            <person name="Copeland A."/>
            <person name="Barry K.W."/>
            <person name="Cichocki N."/>
            <person name="Veneault-Fourrey C."/>
            <person name="LaButti K."/>
            <person name="Lindquist E.A."/>
            <person name="Lipzen A."/>
            <person name="Lundell T."/>
            <person name="Morin E."/>
            <person name="Murat C."/>
            <person name="Sun H."/>
            <person name="Tunlid A."/>
            <person name="Henrissat B."/>
            <person name="Grigoriev I.V."/>
            <person name="Hibbett D.S."/>
            <person name="Martin F."/>
            <person name="Nordberg H.P."/>
            <person name="Cantor M.N."/>
            <person name="Hua S.X."/>
        </authorList>
    </citation>
    <scope>NUCLEOTIDE SEQUENCE [LARGE SCALE GENOMIC DNA]</scope>
    <source>
        <strain evidence="2 3">MUT 4182</strain>
    </source>
</reference>
<keyword evidence="1" id="KW-0732">Signal</keyword>
<feature type="chain" id="PRO_5002180618" evidence="1">
    <location>
        <begin position="20"/>
        <end position="174"/>
    </location>
</feature>
<gene>
    <name evidence="2" type="ORF">M407DRAFT_227467</name>
</gene>
<reference evidence="3" key="2">
    <citation type="submission" date="2015-01" db="EMBL/GenBank/DDBJ databases">
        <title>Evolutionary Origins and Diversification of the Mycorrhizal Mutualists.</title>
        <authorList>
            <consortium name="DOE Joint Genome Institute"/>
            <consortium name="Mycorrhizal Genomics Consortium"/>
            <person name="Kohler A."/>
            <person name="Kuo A."/>
            <person name="Nagy L.G."/>
            <person name="Floudas D."/>
            <person name="Copeland A."/>
            <person name="Barry K.W."/>
            <person name="Cichocki N."/>
            <person name="Veneault-Fourrey C."/>
            <person name="LaButti K."/>
            <person name="Lindquist E.A."/>
            <person name="Lipzen A."/>
            <person name="Lundell T."/>
            <person name="Morin E."/>
            <person name="Murat C."/>
            <person name="Riley R."/>
            <person name="Ohm R."/>
            <person name="Sun H."/>
            <person name="Tunlid A."/>
            <person name="Henrissat B."/>
            <person name="Grigoriev I.V."/>
            <person name="Hibbett D.S."/>
            <person name="Martin F."/>
        </authorList>
    </citation>
    <scope>NUCLEOTIDE SEQUENCE [LARGE SCALE GENOMIC DNA]</scope>
    <source>
        <strain evidence="3">MUT 4182</strain>
    </source>
</reference>